<dbReference type="Pfam" id="PF08240">
    <property type="entry name" value="ADH_N"/>
    <property type="match status" value="1"/>
</dbReference>
<evidence type="ECO:0000259" key="5">
    <source>
        <dbReference type="SMART" id="SM00829"/>
    </source>
</evidence>
<reference evidence="6 7" key="1">
    <citation type="submission" date="2013-03" db="EMBL/GenBank/DDBJ databases">
        <title>The Genome Sequence of Capronia coronata CBS 617.96.</title>
        <authorList>
            <consortium name="The Broad Institute Genomics Platform"/>
            <person name="Cuomo C."/>
            <person name="de Hoog S."/>
            <person name="Gorbushina A."/>
            <person name="Walker B."/>
            <person name="Young S.K."/>
            <person name="Zeng Q."/>
            <person name="Gargeya S."/>
            <person name="Fitzgerald M."/>
            <person name="Haas B."/>
            <person name="Abouelleil A."/>
            <person name="Allen A.W."/>
            <person name="Alvarado L."/>
            <person name="Arachchi H.M."/>
            <person name="Berlin A.M."/>
            <person name="Chapman S.B."/>
            <person name="Gainer-Dewar J."/>
            <person name="Goldberg J."/>
            <person name="Griggs A."/>
            <person name="Gujja S."/>
            <person name="Hansen M."/>
            <person name="Howarth C."/>
            <person name="Imamovic A."/>
            <person name="Ireland A."/>
            <person name="Larimer J."/>
            <person name="McCowan C."/>
            <person name="Murphy C."/>
            <person name="Pearson M."/>
            <person name="Poon T.W."/>
            <person name="Priest M."/>
            <person name="Roberts A."/>
            <person name="Saif S."/>
            <person name="Shea T."/>
            <person name="Sisk P."/>
            <person name="Sykes S."/>
            <person name="Wortman J."/>
            <person name="Nusbaum C."/>
            <person name="Birren B."/>
        </authorList>
    </citation>
    <scope>NUCLEOTIDE SEQUENCE [LARGE SCALE GENOMIC DNA]</scope>
    <source>
        <strain evidence="6 7">CBS 617.96</strain>
    </source>
</reference>
<comment type="caution">
    <text evidence="6">The sequence shown here is derived from an EMBL/GenBank/DDBJ whole genome shotgun (WGS) entry which is preliminary data.</text>
</comment>
<dbReference type="Gene3D" id="3.90.180.10">
    <property type="entry name" value="Medium-chain alcohol dehydrogenases, catalytic domain"/>
    <property type="match status" value="1"/>
</dbReference>
<dbReference type="SUPFAM" id="SSF51735">
    <property type="entry name" value="NAD(P)-binding Rossmann-fold domains"/>
    <property type="match status" value="1"/>
</dbReference>
<sequence length="325" mass="34541">MRAVIIPETGDSKVLRLSDNTPKPAAGPTEVLVKLEYAGVNFIDVYQRTGLYKLELPVIAGREGAGRIEEIGSDVPAEYDLHVGDAVAVFAQGAYAEYIAVAASGVMKLPPNVPVKDGAALMLQGLTAWTMVKDAHEVKPGEQILIQAAAGGTGGLLVQMAKHLGATVIGTVSSEEKAAVAFGHGADYVINYTQSNVLEEVMKITNGAGCHAVLSGIGKATFADDLACTRRKGTFVTYGNSSGAVEGFRPLELSKKNVKLVRPTLGNYITEREEFVTRSQEMLDLVSRGILKVAYGKEYDMNSIGRAQDDLAGKQTTGKLIVKIQ</sequence>
<dbReference type="GO" id="GO:0070402">
    <property type="term" value="F:NADPH binding"/>
    <property type="evidence" value="ECO:0007669"/>
    <property type="project" value="TreeGrafter"/>
</dbReference>
<keyword evidence="1" id="KW-0521">NADP</keyword>
<dbReference type="STRING" id="1182541.W9YMF8"/>
<dbReference type="GO" id="GO:0003960">
    <property type="term" value="F:quinone reductase (NADPH) activity"/>
    <property type="evidence" value="ECO:0007669"/>
    <property type="project" value="InterPro"/>
</dbReference>
<feature type="domain" description="Enoyl reductase (ER)" evidence="5">
    <location>
        <begin position="10"/>
        <end position="322"/>
    </location>
</feature>
<dbReference type="eggNOG" id="KOG1197">
    <property type="taxonomic scope" value="Eukaryota"/>
</dbReference>
<dbReference type="PANTHER" id="PTHR48106:SF13">
    <property type="entry name" value="QUINONE OXIDOREDUCTASE-RELATED"/>
    <property type="match status" value="1"/>
</dbReference>
<gene>
    <name evidence="6" type="ORF">A1O1_02146</name>
</gene>
<organism evidence="6 7">
    <name type="scientific">Capronia coronata CBS 617.96</name>
    <dbReference type="NCBI Taxonomy" id="1182541"/>
    <lineage>
        <taxon>Eukaryota</taxon>
        <taxon>Fungi</taxon>
        <taxon>Dikarya</taxon>
        <taxon>Ascomycota</taxon>
        <taxon>Pezizomycotina</taxon>
        <taxon>Eurotiomycetes</taxon>
        <taxon>Chaetothyriomycetidae</taxon>
        <taxon>Chaetothyriales</taxon>
        <taxon>Herpotrichiellaceae</taxon>
        <taxon>Capronia</taxon>
    </lineage>
</organism>
<protein>
    <recommendedName>
        <fullName evidence="4">Probable quinone oxidoreductase</fullName>
    </recommendedName>
    <alternativeName>
        <fullName evidence="3">NADPH:quinone reductase</fullName>
    </alternativeName>
</protein>
<dbReference type="InterPro" id="IPR002364">
    <property type="entry name" value="Quin_OxRdtase/zeta-crystal_CS"/>
</dbReference>
<dbReference type="PANTHER" id="PTHR48106">
    <property type="entry name" value="QUINONE OXIDOREDUCTASE PIG3-RELATED"/>
    <property type="match status" value="1"/>
</dbReference>
<dbReference type="GO" id="GO:0005829">
    <property type="term" value="C:cytosol"/>
    <property type="evidence" value="ECO:0007669"/>
    <property type="project" value="TreeGrafter"/>
</dbReference>
<dbReference type="InterPro" id="IPR047618">
    <property type="entry name" value="QOR-like"/>
</dbReference>
<dbReference type="RefSeq" id="XP_007721247.1">
    <property type="nucleotide sequence ID" value="XM_007723057.1"/>
</dbReference>
<dbReference type="FunFam" id="3.40.50.720:FF:000053">
    <property type="entry name" value="Quinone oxidoreductase 1"/>
    <property type="match status" value="1"/>
</dbReference>
<keyword evidence="7" id="KW-1185">Reference proteome</keyword>
<dbReference type="InterPro" id="IPR013149">
    <property type="entry name" value="ADH-like_C"/>
</dbReference>
<dbReference type="AlphaFoldDB" id="W9YMF8"/>
<dbReference type="InterPro" id="IPR036291">
    <property type="entry name" value="NAD(P)-bd_dom_sf"/>
</dbReference>
<dbReference type="InterPro" id="IPR011032">
    <property type="entry name" value="GroES-like_sf"/>
</dbReference>
<evidence type="ECO:0000256" key="2">
    <source>
        <dbReference type="ARBA" id="ARBA00023002"/>
    </source>
</evidence>
<dbReference type="EMBL" id="AMWN01000002">
    <property type="protein sequence ID" value="EXJ93753.1"/>
    <property type="molecule type" value="Genomic_DNA"/>
</dbReference>
<evidence type="ECO:0000256" key="3">
    <source>
        <dbReference type="ARBA" id="ARBA00043088"/>
    </source>
</evidence>
<dbReference type="PROSITE" id="PS01162">
    <property type="entry name" value="QOR_ZETA_CRYSTAL"/>
    <property type="match status" value="1"/>
</dbReference>
<dbReference type="SUPFAM" id="SSF50129">
    <property type="entry name" value="GroES-like"/>
    <property type="match status" value="1"/>
</dbReference>
<keyword evidence="2" id="KW-0560">Oxidoreductase</keyword>
<dbReference type="CDD" id="cd05286">
    <property type="entry name" value="QOR2"/>
    <property type="match status" value="1"/>
</dbReference>
<evidence type="ECO:0000313" key="7">
    <source>
        <dbReference type="Proteomes" id="UP000019484"/>
    </source>
</evidence>
<dbReference type="HOGENOM" id="CLU_026673_3_1_1"/>
<dbReference type="GO" id="GO:0035925">
    <property type="term" value="F:mRNA 3'-UTR AU-rich region binding"/>
    <property type="evidence" value="ECO:0007669"/>
    <property type="project" value="TreeGrafter"/>
</dbReference>
<dbReference type="InterPro" id="IPR020843">
    <property type="entry name" value="ER"/>
</dbReference>
<evidence type="ECO:0000256" key="4">
    <source>
        <dbReference type="ARBA" id="ARBA00070796"/>
    </source>
</evidence>
<evidence type="ECO:0000256" key="1">
    <source>
        <dbReference type="ARBA" id="ARBA00022857"/>
    </source>
</evidence>
<dbReference type="InterPro" id="IPR013154">
    <property type="entry name" value="ADH-like_N"/>
</dbReference>
<dbReference type="OrthoDB" id="191139at2759"/>
<dbReference type="GO" id="GO:0008270">
    <property type="term" value="F:zinc ion binding"/>
    <property type="evidence" value="ECO:0007669"/>
    <property type="project" value="InterPro"/>
</dbReference>
<accession>W9YMF8</accession>
<proteinExistence type="predicted"/>
<dbReference type="Pfam" id="PF00107">
    <property type="entry name" value="ADH_zinc_N"/>
    <property type="match status" value="1"/>
</dbReference>
<dbReference type="GeneID" id="19157046"/>
<name>W9YMF8_9EURO</name>
<dbReference type="Proteomes" id="UP000019484">
    <property type="component" value="Unassembled WGS sequence"/>
</dbReference>
<dbReference type="SMART" id="SM00829">
    <property type="entry name" value="PKS_ER"/>
    <property type="match status" value="1"/>
</dbReference>
<dbReference type="Gene3D" id="3.40.50.720">
    <property type="entry name" value="NAD(P)-binding Rossmann-like Domain"/>
    <property type="match status" value="1"/>
</dbReference>
<evidence type="ECO:0000313" key="6">
    <source>
        <dbReference type="EMBL" id="EXJ93753.1"/>
    </source>
</evidence>